<dbReference type="InterPro" id="IPR053221">
    <property type="entry name" value="Burnettramic_acid_biosynth"/>
</dbReference>
<feature type="compositionally biased region" description="Basic and acidic residues" evidence="1">
    <location>
        <begin position="310"/>
        <end position="331"/>
    </location>
</feature>
<feature type="region of interest" description="Disordered" evidence="1">
    <location>
        <begin position="279"/>
        <end position="374"/>
    </location>
</feature>
<comment type="caution">
    <text evidence="2">The sequence shown here is derived from an EMBL/GenBank/DDBJ whole genome shotgun (WGS) entry which is preliminary data.</text>
</comment>
<dbReference type="PANTHER" id="PTHR38887">
    <property type="entry name" value="CHROMOSOME 21, WHOLE GENOME SHOTGUN SEQUENCE"/>
    <property type="match status" value="1"/>
</dbReference>
<keyword evidence="3" id="KW-1185">Reference proteome</keyword>
<name>A0A3D8SXF5_9HELO</name>
<organism evidence="2 3">
    <name type="scientific">Coleophoma crateriformis</name>
    <dbReference type="NCBI Taxonomy" id="565419"/>
    <lineage>
        <taxon>Eukaryota</taxon>
        <taxon>Fungi</taxon>
        <taxon>Dikarya</taxon>
        <taxon>Ascomycota</taxon>
        <taxon>Pezizomycotina</taxon>
        <taxon>Leotiomycetes</taxon>
        <taxon>Helotiales</taxon>
        <taxon>Dermateaceae</taxon>
        <taxon>Coleophoma</taxon>
    </lineage>
</organism>
<dbReference type="EMBL" id="PDLN01000003">
    <property type="protein sequence ID" value="RDW90950.1"/>
    <property type="molecule type" value="Genomic_DNA"/>
</dbReference>
<feature type="compositionally biased region" description="Basic and acidic residues" evidence="1">
    <location>
        <begin position="338"/>
        <end position="371"/>
    </location>
</feature>
<evidence type="ECO:0000256" key="1">
    <source>
        <dbReference type="SAM" id="MobiDB-lite"/>
    </source>
</evidence>
<proteinExistence type="predicted"/>
<dbReference type="PANTHER" id="PTHR38887:SF1">
    <property type="entry name" value="RAS MODIFICATION PROTEIN ERF4"/>
    <property type="match status" value="1"/>
</dbReference>
<dbReference type="AlphaFoldDB" id="A0A3D8SXF5"/>
<dbReference type="OrthoDB" id="3068835at2759"/>
<dbReference type="Proteomes" id="UP000256328">
    <property type="component" value="Unassembled WGS sequence"/>
</dbReference>
<evidence type="ECO:0000313" key="2">
    <source>
        <dbReference type="EMBL" id="RDW90950.1"/>
    </source>
</evidence>
<sequence>MYSETSYMLPLHNEPPAPPIYNRSAQNLRTTPDISAEDMYCDLYSTSTSSSSSASINDDDILAQATEFTHNVPPPKYIPPTLNKPVAVPQTVAGMAQPFSRCWSPSLAVYNITAADFVEFIDNLNVVATASPPLQVLGLVGGVISMVPHHIFILTGMGVQALAKVGAVAVSKSRTAMYMKAVNEEFFAPRGLKASIMQHEALSVTLGLPSDVDVLAPVTAENINCSVIERRLEKMKPHLALLEFDVPAPAVQTTILAKMSAAQVKRQAARNEKKLLKNRTKHFKDTDDQNDLHRSGSSYEQWKHERKTRRLEAKAERVQREAERDSREGGRHARRAERKLERKQGRIEEKQMRVDRKFQEKINPTDKESKQAKKGLWILIENVH</sequence>
<feature type="compositionally biased region" description="Basic and acidic residues" evidence="1">
    <location>
        <begin position="283"/>
        <end position="294"/>
    </location>
</feature>
<accession>A0A3D8SXF5</accession>
<evidence type="ECO:0000313" key="3">
    <source>
        <dbReference type="Proteomes" id="UP000256328"/>
    </source>
</evidence>
<gene>
    <name evidence="2" type="ORF">BP5796_02115</name>
</gene>
<protein>
    <submittedName>
        <fullName evidence="2">Uncharacterized protein</fullName>
    </submittedName>
</protein>
<reference evidence="2 3" key="1">
    <citation type="journal article" date="2018" name="IMA Fungus">
        <title>IMA Genome-F 9: Draft genome sequence of Annulohypoxylon stygium, Aspergillus mulundensis, Berkeleyomyces basicola (syn. Thielaviopsis basicola), Ceratocystis smalleyi, two Cercospora beticola strains, Coleophoma cylindrospora, Fusarium fracticaudum, Phialophora cf. hyalina, and Morchella septimelata.</title>
        <authorList>
            <person name="Wingfield B.D."/>
            <person name="Bills G.F."/>
            <person name="Dong Y."/>
            <person name="Huang W."/>
            <person name="Nel W.J."/>
            <person name="Swalarsk-Parry B.S."/>
            <person name="Vaghefi N."/>
            <person name="Wilken P.M."/>
            <person name="An Z."/>
            <person name="de Beer Z.W."/>
            <person name="De Vos L."/>
            <person name="Chen L."/>
            <person name="Duong T.A."/>
            <person name="Gao Y."/>
            <person name="Hammerbacher A."/>
            <person name="Kikkert J.R."/>
            <person name="Li Y."/>
            <person name="Li H."/>
            <person name="Li K."/>
            <person name="Li Q."/>
            <person name="Liu X."/>
            <person name="Ma X."/>
            <person name="Naidoo K."/>
            <person name="Pethybridge S.J."/>
            <person name="Sun J."/>
            <person name="Steenkamp E.T."/>
            <person name="van der Nest M.A."/>
            <person name="van Wyk S."/>
            <person name="Wingfield M.J."/>
            <person name="Xiong C."/>
            <person name="Yue Q."/>
            <person name="Zhang X."/>
        </authorList>
    </citation>
    <scope>NUCLEOTIDE SEQUENCE [LARGE SCALE GENOMIC DNA]</scope>
    <source>
        <strain evidence="2 3">BP5796</strain>
    </source>
</reference>